<protein>
    <submittedName>
        <fullName evidence="1">Uncharacterized protein</fullName>
    </submittedName>
</protein>
<evidence type="ECO:0000313" key="1">
    <source>
        <dbReference type="EMBL" id="SIO49536.1"/>
    </source>
</evidence>
<dbReference type="EMBL" id="FSRA01000002">
    <property type="protein sequence ID" value="SIO49536.1"/>
    <property type="molecule type" value="Genomic_DNA"/>
</dbReference>
<reference evidence="1 2" key="1">
    <citation type="submission" date="2016-11" db="EMBL/GenBank/DDBJ databases">
        <authorList>
            <person name="Jaros S."/>
            <person name="Januszkiewicz K."/>
            <person name="Wedrychowicz H."/>
        </authorList>
    </citation>
    <scope>NUCLEOTIDE SEQUENCE [LARGE SCALE GENOMIC DNA]</scope>
    <source>
        <strain evidence="1 2">DSM 24787</strain>
    </source>
</reference>
<sequence>MLFNKPLRAVLCVAMIISCRKDPKPLQSANQRLLLRVAAADNSRVDKFQYDAQGQVIKFFYYRGYGDTAYQDYTYKNKRLHKISHYNAEFSEYFYAGDTLKKMEISDATNGVTNYVTYTYRNGKLDQEQTWHLENGQWKLEQERMYDYDAKGNVHKISTYVGPDLQGTIEYVRYSDHPDPLQAIIQRKQAMPRCVEKEIHYDGWGNIEWTTENRYEYDAKGYPIKKESTSRNPDNNVLARSTVFYSYSN</sequence>
<dbReference type="AlphaFoldDB" id="A0A1N6JZQ5"/>
<gene>
    <name evidence="1" type="ORF">SAMN04488055_4733</name>
</gene>
<name>A0A1N6JZQ5_9BACT</name>
<keyword evidence="2" id="KW-1185">Reference proteome</keyword>
<dbReference type="Proteomes" id="UP000185003">
    <property type="component" value="Unassembled WGS sequence"/>
</dbReference>
<accession>A0A1N6JZQ5</accession>
<dbReference type="STRING" id="536979.SAMN04488055_4733"/>
<evidence type="ECO:0000313" key="2">
    <source>
        <dbReference type="Proteomes" id="UP000185003"/>
    </source>
</evidence>
<dbReference type="PROSITE" id="PS51257">
    <property type="entry name" value="PROKAR_LIPOPROTEIN"/>
    <property type="match status" value="1"/>
</dbReference>
<organism evidence="1 2">
    <name type="scientific">Chitinophaga niabensis</name>
    <dbReference type="NCBI Taxonomy" id="536979"/>
    <lineage>
        <taxon>Bacteria</taxon>
        <taxon>Pseudomonadati</taxon>
        <taxon>Bacteroidota</taxon>
        <taxon>Chitinophagia</taxon>
        <taxon>Chitinophagales</taxon>
        <taxon>Chitinophagaceae</taxon>
        <taxon>Chitinophaga</taxon>
    </lineage>
</organism>
<proteinExistence type="predicted"/>